<dbReference type="Proteomes" id="UP001597361">
    <property type="component" value="Unassembled WGS sequence"/>
</dbReference>
<evidence type="ECO:0000313" key="1">
    <source>
        <dbReference type="EMBL" id="MFD2033767.1"/>
    </source>
</evidence>
<evidence type="ECO:0000313" key="2">
    <source>
        <dbReference type="Proteomes" id="UP001597361"/>
    </source>
</evidence>
<keyword evidence="2" id="KW-1185">Reference proteome</keyword>
<evidence type="ECO:0008006" key="3">
    <source>
        <dbReference type="Google" id="ProtNLM"/>
    </source>
</evidence>
<gene>
    <name evidence="1" type="ORF">ACFSKL_03140</name>
</gene>
<accession>A0ABW4VGI7</accession>
<comment type="caution">
    <text evidence="1">The sequence shown here is derived from an EMBL/GenBank/DDBJ whole genome shotgun (WGS) entry which is preliminary data.</text>
</comment>
<name>A0ABW4VGI7_9BACT</name>
<sequence length="228" mass="26636">MRSLNIFYLIAISIGLLACREMDDVNLDLGYDYQPLEVGLFWEYEVSETIVFGESDSEEYSYYLRDKIDYSYLNEAGEQVFVVLREQSDDRGDWIGEGNFSLIVRKQALVRMQENERVVTFSFPPQLNKTWDGRIYSSNQPETFVMDLSGAYQLGESNYTQAVRVLQNQEDDKITFRDNRYEVYVKGIGMIEQYYEVFTYCSRNDCLGQELLDSGSQIHLKIINYGKN</sequence>
<dbReference type="RefSeq" id="WP_376883452.1">
    <property type="nucleotide sequence ID" value="NZ_JBHUHR010000006.1"/>
</dbReference>
<proteinExistence type="predicted"/>
<dbReference type="EMBL" id="JBHUHR010000006">
    <property type="protein sequence ID" value="MFD2033767.1"/>
    <property type="molecule type" value="Genomic_DNA"/>
</dbReference>
<protein>
    <recommendedName>
        <fullName evidence="3">NigD-like protein</fullName>
    </recommendedName>
</protein>
<reference evidence="2" key="1">
    <citation type="journal article" date="2019" name="Int. J. Syst. Evol. Microbiol.">
        <title>The Global Catalogue of Microorganisms (GCM) 10K type strain sequencing project: providing services to taxonomists for standard genome sequencing and annotation.</title>
        <authorList>
            <consortium name="The Broad Institute Genomics Platform"/>
            <consortium name="The Broad Institute Genome Sequencing Center for Infectious Disease"/>
            <person name="Wu L."/>
            <person name="Ma J."/>
        </authorList>
    </citation>
    <scope>NUCLEOTIDE SEQUENCE [LARGE SCALE GENOMIC DNA]</scope>
    <source>
        <strain evidence="2">CGMCC 1.15180</strain>
    </source>
</reference>
<organism evidence="1 2">
    <name type="scientific">Belliella marina</name>
    <dbReference type="NCBI Taxonomy" id="1644146"/>
    <lineage>
        <taxon>Bacteria</taxon>
        <taxon>Pseudomonadati</taxon>
        <taxon>Bacteroidota</taxon>
        <taxon>Cytophagia</taxon>
        <taxon>Cytophagales</taxon>
        <taxon>Cyclobacteriaceae</taxon>
        <taxon>Belliella</taxon>
    </lineage>
</organism>
<dbReference type="PROSITE" id="PS51257">
    <property type="entry name" value="PROKAR_LIPOPROTEIN"/>
    <property type="match status" value="1"/>
</dbReference>